<proteinExistence type="predicted"/>
<evidence type="ECO:0000313" key="1">
    <source>
        <dbReference type="EMBL" id="MPM68042.1"/>
    </source>
</evidence>
<reference evidence="1" key="1">
    <citation type="submission" date="2019-08" db="EMBL/GenBank/DDBJ databases">
        <authorList>
            <person name="Kucharzyk K."/>
            <person name="Murdoch R.W."/>
            <person name="Higgins S."/>
            <person name="Loffler F."/>
        </authorList>
    </citation>
    <scope>NUCLEOTIDE SEQUENCE</scope>
</reference>
<gene>
    <name evidence="1" type="ORF">SDC9_114968</name>
</gene>
<dbReference type="EMBL" id="VSSQ01022030">
    <property type="protein sequence ID" value="MPM68042.1"/>
    <property type="molecule type" value="Genomic_DNA"/>
</dbReference>
<protein>
    <submittedName>
        <fullName evidence="1">Uncharacterized protein</fullName>
    </submittedName>
</protein>
<name>A0A645BS34_9ZZZZ</name>
<comment type="caution">
    <text evidence="1">The sequence shown here is derived from an EMBL/GenBank/DDBJ whole genome shotgun (WGS) entry which is preliminary data.</text>
</comment>
<sequence length="120" mass="13326">MLGQGGRDVTGARSVVDTDRVFFGHFPEVADQLFVDFWPYFESMQGADFDHGIPGFESFLSGVGVVDSTSYSFFAVVWADCVDLCGGGWRWGQEGWAGSRRRRVGGLASPTGFFCFWLWC</sequence>
<accession>A0A645BS34</accession>
<dbReference type="AlphaFoldDB" id="A0A645BS34"/>
<organism evidence="1">
    <name type="scientific">bioreactor metagenome</name>
    <dbReference type="NCBI Taxonomy" id="1076179"/>
    <lineage>
        <taxon>unclassified sequences</taxon>
        <taxon>metagenomes</taxon>
        <taxon>ecological metagenomes</taxon>
    </lineage>
</organism>